<evidence type="ECO:0000313" key="2">
    <source>
        <dbReference type="Proteomes" id="UP000613177"/>
    </source>
</evidence>
<dbReference type="AlphaFoldDB" id="A0A8H7SPJ9"/>
<keyword evidence="2" id="KW-1185">Reference proteome</keyword>
<gene>
    <name evidence="1" type="ORF">INT48_003905</name>
</gene>
<comment type="caution">
    <text evidence="1">The sequence shown here is derived from an EMBL/GenBank/DDBJ whole genome shotgun (WGS) entry which is preliminary data.</text>
</comment>
<reference evidence="1" key="1">
    <citation type="submission" date="2021-01" db="EMBL/GenBank/DDBJ databases">
        <title>Metabolic potential, ecology and presence of endohyphal bacteria is reflected in genomic diversity of Mucoromycotina.</title>
        <authorList>
            <person name="Muszewska A."/>
            <person name="Okrasinska A."/>
            <person name="Steczkiewicz K."/>
            <person name="Drgas O."/>
            <person name="Orlowska M."/>
            <person name="Perlinska-Lenart U."/>
            <person name="Aleksandrzak-Piekarczyk T."/>
            <person name="Szatraj K."/>
            <person name="Zielenkiewicz U."/>
            <person name="Pilsyk S."/>
            <person name="Malc E."/>
            <person name="Mieczkowski P."/>
            <person name="Kruszewska J.S."/>
            <person name="Biernat P."/>
            <person name="Pawlowska J."/>
        </authorList>
    </citation>
    <scope>NUCLEOTIDE SEQUENCE</scope>
    <source>
        <strain evidence="1">WA0000018081</strain>
    </source>
</reference>
<protein>
    <submittedName>
        <fullName evidence="1">Uncharacterized protein</fullName>
    </submittedName>
</protein>
<accession>A0A8H7SPJ9</accession>
<dbReference type="EMBL" id="JAEPRE010000119">
    <property type="protein sequence ID" value="KAG2232215.1"/>
    <property type="molecule type" value="Genomic_DNA"/>
</dbReference>
<evidence type="ECO:0000313" key="1">
    <source>
        <dbReference type="EMBL" id="KAG2232215.1"/>
    </source>
</evidence>
<dbReference type="Proteomes" id="UP000613177">
    <property type="component" value="Unassembled WGS sequence"/>
</dbReference>
<sequence>MATNFKFKEDVTRVVATLENKAADSAVLSNVIVEICDLVSEEYLLLIKQPDFNLSQFKAVWIQRIIATKNNLNLTTEVGSGQYLGFNLTALLMTFKGSTSLITRSKRISLPQNVTDIPRLLPIALKLVYNASQTVKGTMDTIKKASASVILDENDDLPYFPPCHISTNKRKNPEEN</sequence>
<name>A0A8H7SPJ9_9FUNG</name>
<proteinExistence type="predicted"/>
<organism evidence="1 2">
    <name type="scientific">Thamnidium elegans</name>
    <dbReference type="NCBI Taxonomy" id="101142"/>
    <lineage>
        <taxon>Eukaryota</taxon>
        <taxon>Fungi</taxon>
        <taxon>Fungi incertae sedis</taxon>
        <taxon>Mucoromycota</taxon>
        <taxon>Mucoromycotina</taxon>
        <taxon>Mucoromycetes</taxon>
        <taxon>Mucorales</taxon>
        <taxon>Mucorineae</taxon>
        <taxon>Mucoraceae</taxon>
        <taxon>Thamnidium</taxon>
    </lineage>
</organism>